<evidence type="ECO:0000256" key="7">
    <source>
        <dbReference type="ARBA" id="ARBA00023040"/>
    </source>
</evidence>
<dbReference type="KEGG" id="dord:105990264"/>
<feature type="transmembrane region" description="Helical" evidence="18">
    <location>
        <begin position="30"/>
        <end position="52"/>
    </location>
</feature>
<keyword evidence="6 18" id="KW-1133">Transmembrane helix</keyword>
<dbReference type="InterPro" id="IPR008365">
    <property type="entry name" value="Prostanoid_rcpt"/>
</dbReference>
<comment type="subcellular location">
    <subcellularLocation>
        <location evidence="1">Cell membrane</location>
        <topology evidence="1">Multi-pass membrane protein</topology>
    </subcellularLocation>
</comment>
<feature type="coiled-coil region" evidence="17">
    <location>
        <begin position="414"/>
        <end position="459"/>
    </location>
</feature>
<keyword evidence="5 18" id="KW-0812">Transmembrane</keyword>
<name>A0A1S3FNZ6_DIPOR</name>
<dbReference type="InterPro" id="IPR001105">
    <property type="entry name" value="Thbox_rcpt"/>
</dbReference>
<evidence type="ECO:0000256" key="8">
    <source>
        <dbReference type="ARBA" id="ARBA00023136"/>
    </source>
</evidence>
<keyword evidence="11" id="KW-0325">Glycoprotein</keyword>
<evidence type="ECO:0000256" key="13">
    <source>
        <dbReference type="ARBA" id="ARBA00023224"/>
    </source>
</evidence>
<evidence type="ECO:0000256" key="6">
    <source>
        <dbReference type="ARBA" id="ARBA00022989"/>
    </source>
</evidence>
<dbReference type="GO" id="GO:0045824">
    <property type="term" value="P:negative regulation of innate immune response"/>
    <property type="evidence" value="ECO:0007669"/>
    <property type="project" value="TreeGrafter"/>
</dbReference>
<dbReference type="PANTHER" id="PTHR21737">
    <property type="entry name" value="POLYGLUTAMINE BINDING PROTEIN 1/MARVEL MEMBRANE-ASSOCIATING DOMAIN CONTAINING 3"/>
    <property type="match status" value="1"/>
</dbReference>
<evidence type="ECO:0000256" key="4">
    <source>
        <dbReference type="ARBA" id="ARBA00022553"/>
    </source>
</evidence>
<evidence type="ECO:0000256" key="12">
    <source>
        <dbReference type="ARBA" id="ARBA00023187"/>
    </source>
</evidence>
<dbReference type="Gene3D" id="1.20.1070.10">
    <property type="entry name" value="Rhodopsin 7-helix transmembrane proteins"/>
    <property type="match status" value="1"/>
</dbReference>
<dbReference type="GO" id="GO:0005681">
    <property type="term" value="C:spliceosomal complex"/>
    <property type="evidence" value="ECO:0007669"/>
    <property type="project" value="TreeGrafter"/>
</dbReference>
<evidence type="ECO:0000256" key="14">
    <source>
        <dbReference type="ARBA" id="ARBA00029815"/>
    </source>
</evidence>
<dbReference type="Pfam" id="PF00001">
    <property type="entry name" value="7tm_1"/>
    <property type="match status" value="1"/>
</dbReference>
<feature type="transmembrane region" description="Helical" evidence="18">
    <location>
        <begin position="64"/>
        <end position="87"/>
    </location>
</feature>
<feature type="transmembrane region" description="Helical" evidence="18">
    <location>
        <begin position="195"/>
        <end position="227"/>
    </location>
</feature>
<evidence type="ECO:0000256" key="11">
    <source>
        <dbReference type="ARBA" id="ARBA00023180"/>
    </source>
</evidence>
<feature type="transmembrane region" description="Helical" evidence="18">
    <location>
        <begin position="248"/>
        <end position="271"/>
    </location>
</feature>
<dbReference type="SUPFAM" id="SSF81321">
    <property type="entry name" value="Family A G protein-coupled receptor-like"/>
    <property type="match status" value="1"/>
</dbReference>
<dbReference type="GO" id="GO:0005886">
    <property type="term" value="C:plasma membrane"/>
    <property type="evidence" value="ECO:0007669"/>
    <property type="project" value="UniProtKB-SubCell"/>
</dbReference>
<evidence type="ECO:0000256" key="18">
    <source>
        <dbReference type="SAM" id="Phobius"/>
    </source>
</evidence>
<accession>A0A1S3FNZ6</accession>
<feature type="domain" description="G-protein coupled receptors family 1 profile" evidence="19">
    <location>
        <begin position="42"/>
        <end position="309"/>
    </location>
</feature>
<dbReference type="GO" id="GO:0004960">
    <property type="term" value="F:thromboxane receptor activity"/>
    <property type="evidence" value="ECO:0007669"/>
    <property type="project" value="InterPro"/>
</dbReference>
<evidence type="ECO:0000256" key="16">
    <source>
        <dbReference type="ARBA" id="ARBA00063764"/>
    </source>
</evidence>
<keyword evidence="20" id="KW-1185">Reference proteome</keyword>
<evidence type="ECO:0000256" key="9">
    <source>
        <dbReference type="ARBA" id="ARBA00023157"/>
    </source>
</evidence>
<dbReference type="GO" id="GO:0005737">
    <property type="term" value="C:cytoplasm"/>
    <property type="evidence" value="ECO:0007669"/>
    <property type="project" value="TreeGrafter"/>
</dbReference>
<dbReference type="InParanoid" id="A0A1S3FNZ6"/>
<dbReference type="STRING" id="10020.ENSDORP00000003823"/>
<sequence>MWSNASLGPCFRPINFNFTLEERRLIASPWFPASFCVVGLSSNLVALSVLASSPQGGLCPRSPFLTFLCGLVLTDFLGLLVTGAIVVSQHAALLDWRAGDPGCRLCHFMGVAMVFFGLCPLLLGAAMASERFLGITRPFSRPAVASPRRAWATVGLVWALALGLGLLPLLGLGRYTVQYPGSWCFLTLAARPGDAAFGLLFACLGGLSVALSFLLNTVSVATLCRVYHGGEAAQQRPRDCEVEMMVQLLGIMVVASVCWLPLLVFIGHTVLRTPPAMSPAGQLSQATERQLLIYLRVATWNQILDPWVYILFRRAVLRRLHPRLSQRLQERLRRREERRQQEELLKAFETPEEKRARRLAKKEAKERKKREKMGWGEEYMGYTNTDNPFGDNNLLGTFIWNKALEKKGISHLEEKELKERNKRIQEDNRLELQKVKQLRLEREREKAMREQELEMLQREKEAEHFKTWEEQEDHFHLQQAKLRSKIRIRDGRAKPIDLLAKYISAEDDDLAVEMHEPYTFLNGLTVADMEDLLEDIQVYMELEQGKNVDFWRDMTIITEDEISKLRKLEASGKGPGEHREGVNASVSSDVQSVFKGKTYNQLQVIFQGIEGKIRAGGPNLDMGYWESLLQQLRAHMARARLRERHQDVLRQKLYKLKQEQGVESEPLFPILKQEPASPGRRPEPVSRADLGSGVGLDFGPLKACGVDLGFRELGRALERGRTAELDGTPDGGQAMSVWVPEVDNVLMLVCDLQDLGLFSELSSVVELDVVSELLWVLELGLVSGLSSVLELDLVSELRWVLELELVSELRRVLELDLV</sequence>
<evidence type="ECO:0000313" key="20">
    <source>
        <dbReference type="Proteomes" id="UP000081671"/>
    </source>
</evidence>
<protein>
    <recommendedName>
        <fullName evidence="2">Thromboxane A2 receptor</fullName>
    </recommendedName>
    <alternativeName>
        <fullName evidence="14">Prostanoid TP receptor</fullName>
    </alternativeName>
</protein>
<dbReference type="PROSITE" id="PS50262">
    <property type="entry name" value="G_PROTEIN_RECEP_F1_2"/>
    <property type="match status" value="1"/>
</dbReference>
<dbReference type="InterPro" id="IPR018816">
    <property type="entry name" value="Cactin_central"/>
</dbReference>
<evidence type="ECO:0000259" key="19">
    <source>
        <dbReference type="PROSITE" id="PS50262"/>
    </source>
</evidence>
<dbReference type="RefSeq" id="XP_012878080.1">
    <property type="nucleotide sequence ID" value="XM_013022626.1"/>
</dbReference>
<dbReference type="PRINTS" id="PR01788">
    <property type="entry name" value="PROSTANOIDR"/>
</dbReference>
<organism evidence="20 21">
    <name type="scientific">Dipodomys ordii</name>
    <name type="common">Ord's kangaroo rat</name>
    <dbReference type="NCBI Taxonomy" id="10020"/>
    <lineage>
        <taxon>Eukaryota</taxon>
        <taxon>Metazoa</taxon>
        <taxon>Chordata</taxon>
        <taxon>Craniata</taxon>
        <taxon>Vertebrata</taxon>
        <taxon>Euteleostomi</taxon>
        <taxon>Mammalia</taxon>
        <taxon>Eutheria</taxon>
        <taxon>Euarchontoglires</taxon>
        <taxon>Glires</taxon>
        <taxon>Rodentia</taxon>
        <taxon>Castorimorpha</taxon>
        <taxon>Heteromyidae</taxon>
        <taxon>Dipodomyinae</taxon>
        <taxon>Dipodomys</taxon>
    </lineage>
</organism>
<dbReference type="PANTHER" id="PTHR21737:SF6">
    <property type="entry name" value="SPLICING FACTOR CACTIN"/>
    <property type="match status" value="1"/>
</dbReference>
<dbReference type="PROSITE" id="PS00237">
    <property type="entry name" value="G_PROTEIN_RECEP_F1_1"/>
    <property type="match status" value="1"/>
</dbReference>
<dbReference type="PRINTS" id="PR00429">
    <property type="entry name" value="THROMBOXANER"/>
</dbReference>
<dbReference type="InterPro" id="IPR017452">
    <property type="entry name" value="GPCR_Rhodpsn_7TM"/>
</dbReference>
<evidence type="ECO:0000313" key="21">
    <source>
        <dbReference type="RefSeq" id="XP_012878080.1"/>
    </source>
</evidence>
<dbReference type="Proteomes" id="UP000081671">
    <property type="component" value="Unplaced"/>
</dbReference>
<keyword evidence="12" id="KW-0507">mRNA processing</keyword>
<evidence type="ECO:0000256" key="10">
    <source>
        <dbReference type="ARBA" id="ARBA00023170"/>
    </source>
</evidence>
<dbReference type="CDD" id="cd15143">
    <property type="entry name" value="7tmA_TXA2_R"/>
    <property type="match status" value="1"/>
</dbReference>
<keyword evidence="7" id="KW-0297">G-protein coupled receptor</keyword>
<reference evidence="21" key="1">
    <citation type="submission" date="2025-08" db="UniProtKB">
        <authorList>
            <consortium name="RefSeq"/>
        </authorList>
    </citation>
    <scope>IDENTIFICATION</scope>
    <source>
        <tissue evidence="21">Kidney</tissue>
    </source>
</reference>
<feature type="transmembrane region" description="Helical" evidence="18">
    <location>
        <begin position="107"/>
        <end position="129"/>
    </location>
</feature>
<comment type="subunit">
    <text evidence="16">Interacts with RPGRIP1L. Interacts with RACK1; the interaction regulates TBXA2R cell surface expression.</text>
</comment>
<evidence type="ECO:0000256" key="5">
    <source>
        <dbReference type="ARBA" id="ARBA00022692"/>
    </source>
</evidence>
<dbReference type="GO" id="GO:0045292">
    <property type="term" value="P:mRNA cis splicing, via spliceosome"/>
    <property type="evidence" value="ECO:0007669"/>
    <property type="project" value="TreeGrafter"/>
</dbReference>
<dbReference type="OrthoDB" id="8631411at2759"/>
<evidence type="ECO:0000256" key="3">
    <source>
        <dbReference type="ARBA" id="ARBA00022475"/>
    </source>
</evidence>
<evidence type="ECO:0000256" key="15">
    <source>
        <dbReference type="ARBA" id="ARBA00059192"/>
    </source>
</evidence>
<keyword evidence="8 18" id="KW-0472">Membrane</keyword>
<dbReference type="GO" id="GO:0019229">
    <property type="term" value="P:regulation of vasoconstriction"/>
    <property type="evidence" value="ECO:0007669"/>
    <property type="project" value="UniProtKB-ARBA"/>
</dbReference>
<keyword evidence="4" id="KW-0597">Phosphoprotein</keyword>
<comment type="function">
    <text evidence="15">Receptor for thromboxane A2 (TXA2), a potent stimulator of platelet aggregation. The activity of this receptor is mediated by a G-protein that activates a phosphatidylinositol-calcium second messenger system. In the kidney, the binding of TXA2 to glomerular TP receptors causes intense vasoconstriction. Activates phospholipase C and adenylyl cyclase.</text>
</comment>
<evidence type="ECO:0000256" key="1">
    <source>
        <dbReference type="ARBA" id="ARBA00004651"/>
    </source>
</evidence>
<dbReference type="AlphaFoldDB" id="A0A1S3FNZ6"/>
<keyword evidence="10" id="KW-0675">Receptor</keyword>
<keyword evidence="9" id="KW-1015">Disulfide bond</keyword>
<gene>
    <name evidence="21" type="primary">LOC105990264</name>
</gene>
<keyword evidence="13" id="KW-0807">Transducer</keyword>
<evidence type="ECO:0000256" key="17">
    <source>
        <dbReference type="SAM" id="Coils"/>
    </source>
</evidence>
<dbReference type="GeneID" id="105990264"/>
<proteinExistence type="predicted"/>
<keyword evidence="17" id="KW-0175">Coiled coil</keyword>
<dbReference type="FunFam" id="1.20.1070.10:FF:000163">
    <property type="entry name" value="Thromboxane A2 receptor"/>
    <property type="match status" value="1"/>
</dbReference>
<dbReference type="Pfam" id="PF10312">
    <property type="entry name" value="Cactin_mid"/>
    <property type="match status" value="1"/>
</dbReference>
<evidence type="ECO:0000256" key="2">
    <source>
        <dbReference type="ARBA" id="ARBA00017628"/>
    </source>
</evidence>
<dbReference type="InterPro" id="IPR000276">
    <property type="entry name" value="GPCR_Rhodpsn"/>
</dbReference>
<keyword evidence="12" id="KW-0508">mRNA splicing</keyword>
<feature type="transmembrane region" description="Helical" evidence="18">
    <location>
        <begin position="150"/>
        <end position="175"/>
    </location>
</feature>
<keyword evidence="3" id="KW-1003">Cell membrane</keyword>